<accession>A0A4P9W3P4</accession>
<dbReference type="Proteomes" id="UP000269721">
    <property type="component" value="Unassembled WGS sequence"/>
</dbReference>
<proteinExistence type="predicted"/>
<reference evidence="2" key="1">
    <citation type="journal article" date="2018" name="Nat. Microbiol.">
        <title>Leveraging single-cell genomics to expand the fungal tree of life.</title>
        <authorList>
            <person name="Ahrendt S.R."/>
            <person name="Quandt C.A."/>
            <person name="Ciobanu D."/>
            <person name="Clum A."/>
            <person name="Salamov A."/>
            <person name="Andreopoulos B."/>
            <person name="Cheng J.F."/>
            <person name="Woyke T."/>
            <person name="Pelin A."/>
            <person name="Henrissat B."/>
            <person name="Reynolds N.K."/>
            <person name="Benny G.L."/>
            <person name="Smith M.E."/>
            <person name="James T.Y."/>
            <person name="Grigoriev I.V."/>
        </authorList>
    </citation>
    <scope>NUCLEOTIDE SEQUENCE [LARGE SCALE GENOMIC DNA]</scope>
</reference>
<evidence type="ECO:0000313" key="2">
    <source>
        <dbReference type="Proteomes" id="UP000269721"/>
    </source>
</evidence>
<sequence>MSPLLGMGLGYPLPAKQGLHPHPRHPHLPLRFLYASAAPPEWPNDPVDGYHLCGPDGPAPGQRITDLDIETLAIFEVLDQRRAAPLVQLRLTAYERQDSAPEQIMTFRRTDTGAHPEDEATRFVCVDRKLRAAFELQPELPSAAEVMAMLKRIQELEGDFGAEILSSEYGMDIRPDVPRYLDWVAMGAPWDAEWAAEVLEAGEGEVEPKDVEIGGDEALRRLCRLASTYVDTRLAHASDFELILSIAEQVAKVLVDHPFAPEDCRAFWADAVWACRANTHIGKLPREVFELIAADVPPPPLIVPWLFWEE</sequence>
<keyword evidence="2" id="KW-1185">Reference proteome</keyword>
<dbReference type="AlphaFoldDB" id="A0A4P9W3P4"/>
<protein>
    <submittedName>
        <fullName evidence="1">Uncharacterized protein</fullName>
    </submittedName>
</protein>
<name>A0A4P9W3P4_9FUNG</name>
<organism evidence="1 2">
    <name type="scientific">Blyttiomyces helicus</name>
    <dbReference type="NCBI Taxonomy" id="388810"/>
    <lineage>
        <taxon>Eukaryota</taxon>
        <taxon>Fungi</taxon>
        <taxon>Fungi incertae sedis</taxon>
        <taxon>Chytridiomycota</taxon>
        <taxon>Chytridiomycota incertae sedis</taxon>
        <taxon>Chytridiomycetes</taxon>
        <taxon>Chytridiomycetes incertae sedis</taxon>
        <taxon>Blyttiomyces</taxon>
    </lineage>
</organism>
<gene>
    <name evidence="1" type="ORF">BDK51DRAFT_51311</name>
</gene>
<evidence type="ECO:0000313" key="1">
    <source>
        <dbReference type="EMBL" id="RKO85915.1"/>
    </source>
</evidence>
<dbReference type="EMBL" id="KZ998626">
    <property type="protein sequence ID" value="RKO85915.1"/>
    <property type="molecule type" value="Genomic_DNA"/>
</dbReference>